<dbReference type="Pfam" id="PF00881">
    <property type="entry name" value="Nitroreductase"/>
    <property type="match status" value="2"/>
</dbReference>
<protein>
    <submittedName>
        <fullName evidence="4">Nitroreductase</fullName>
    </submittedName>
</protein>
<dbReference type="PANTHER" id="PTHR43673:SF10">
    <property type="entry name" value="NADH DEHYDROGENASE_NAD(P)H NITROREDUCTASE XCC3605-RELATED"/>
    <property type="match status" value="1"/>
</dbReference>
<evidence type="ECO:0000313" key="5">
    <source>
        <dbReference type="Proteomes" id="UP000235881"/>
    </source>
</evidence>
<sequence>MSNARQAQHPIASSFTARWSPRAFDGQPLSEARMRSLFEAARWAPSAYNFQPWRFCYALAGTPHFEDFVALLVPANQAWARHAGALVAVLSQSTRTAADGAEQPFPSHAFDTGAAWMSLAMQAYDMGLATHAMGGFDAERARRYLRLPANVAIHAFVAIGQRGDASALPEALQAREQASDRNPQAGWVFEGPMA</sequence>
<organism evidence="4 5">
    <name type="scientific">Stutzerimonas degradans</name>
    <dbReference type="NCBI Taxonomy" id="2968968"/>
    <lineage>
        <taxon>Bacteria</taxon>
        <taxon>Pseudomonadati</taxon>
        <taxon>Pseudomonadota</taxon>
        <taxon>Gammaproteobacteria</taxon>
        <taxon>Pseudomonadales</taxon>
        <taxon>Pseudomonadaceae</taxon>
        <taxon>Stutzerimonas</taxon>
    </lineage>
</organism>
<dbReference type="CDD" id="cd02138">
    <property type="entry name" value="TdsD-like"/>
    <property type="match status" value="1"/>
</dbReference>
<dbReference type="InterPro" id="IPR029479">
    <property type="entry name" value="Nitroreductase"/>
</dbReference>
<dbReference type="SUPFAM" id="SSF55469">
    <property type="entry name" value="FMN-dependent nitroreductase-like"/>
    <property type="match status" value="1"/>
</dbReference>
<evidence type="ECO:0000259" key="3">
    <source>
        <dbReference type="Pfam" id="PF00881"/>
    </source>
</evidence>
<evidence type="ECO:0000313" key="4">
    <source>
        <dbReference type="EMBL" id="PNF77890.1"/>
    </source>
</evidence>
<comment type="similarity">
    <text evidence="1">Belongs to the nitroreductase family.</text>
</comment>
<evidence type="ECO:0000256" key="2">
    <source>
        <dbReference type="ARBA" id="ARBA00023002"/>
    </source>
</evidence>
<dbReference type="PANTHER" id="PTHR43673">
    <property type="entry name" value="NAD(P)H NITROREDUCTASE YDGI-RELATED"/>
    <property type="match status" value="1"/>
</dbReference>
<comment type="caution">
    <text evidence="4">The sequence shown here is derived from an EMBL/GenBank/DDBJ whole genome shotgun (WGS) entry which is preliminary data.</text>
</comment>
<dbReference type="Proteomes" id="UP000235881">
    <property type="component" value="Unassembled WGS sequence"/>
</dbReference>
<dbReference type="AlphaFoldDB" id="A0A1S8EVG6"/>
<accession>A0A1S8EVG6</accession>
<name>A0A1S8EVG6_9GAMM</name>
<dbReference type="RefSeq" id="WP_003286951.1">
    <property type="nucleotide sequence ID" value="NZ_CP065721.1"/>
</dbReference>
<dbReference type="InterPro" id="IPR000415">
    <property type="entry name" value="Nitroreductase-like"/>
</dbReference>
<dbReference type="Gene3D" id="3.40.109.10">
    <property type="entry name" value="NADH Oxidase"/>
    <property type="match status" value="1"/>
</dbReference>
<feature type="domain" description="Nitroreductase" evidence="3">
    <location>
        <begin position="74"/>
        <end position="160"/>
    </location>
</feature>
<keyword evidence="5" id="KW-1185">Reference proteome</keyword>
<proteinExistence type="inferred from homology"/>
<dbReference type="EMBL" id="POUK01000001">
    <property type="protein sequence ID" value="PNF77890.1"/>
    <property type="molecule type" value="Genomic_DNA"/>
</dbReference>
<feature type="domain" description="Nitroreductase" evidence="3">
    <location>
        <begin position="17"/>
        <end position="56"/>
    </location>
</feature>
<keyword evidence="2" id="KW-0560">Oxidoreductase</keyword>
<evidence type="ECO:0000256" key="1">
    <source>
        <dbReference type="ARBA" id="ARBA00007118"/>
    </source>
</evidence>
<gene>
    <name evidence="4" type="ORF">CXK95_00935</name>
</gene>
<dbReference type="GO" id="GO:0016491">
    <property type="term" value="F:oxidoreductase activity"/>
    <property type="evidence" value="ECO:0007669"/>
    <property type="project" value="UniProtKB-KW"/>
</dbReference>
<reference evidence="4 5" key="1">
    <citation type="submission" date="2018-01" db="EMBL/GenBank/DDBJ databases">
        <title>Denitrification phenotypes of diverse strains of Pseudomonas stutzeri.</title>
        <authorList>
            <person name="Milligan D.A."/>
            <person name="Bergaust L."/>
            <person name="Bakken L.R."/>
            <person name="Frostegard A."/>
        </authorList>
    </citation>
    <scope>NUCLEOTIDE SEQUENCE [LARGE SCALE GENOMIC DNA]</scope>
    <source>
        <strain evidence="4 5">DSM 50238</strain>
    </source>
</reference>